<sequence length="160" mass="18901">MVQAQDLERIARELSLRSQQLRQKIVLTKRALLDAVADIRESVHEMQSSRSRLQWLTQILESLRDARDNAKNPDDLENYLNELEDWEEEEAEELEHMQFLAQEYQEMLAHRKLLMTRLVTLGRQLIQVRQRERLLMAAALRVGAVRLSRRKEVLCTPAKQ</sequence>
<dbReference type="Proteomes" id="UP000794436">
    <property type="component" value="Unassembled WGS sequence"/>
</dbReference>
<gene>
    <name evidence="2" type="ORF">Poli38472_009718</name>
</gene>
<comment type="caution">
    <text evidence="2">The sequence shown here is derived from an EMBL/GenBank/DDBJ whole genome shotgun (WGS) entry which is preliminary data.</text>
</comment>
<feature type="coiled-coil region" evidence="1">
    <location>
        <begin position="76"/>
        <end position="103"/>
    </location>
</feature>
<name>A0A8K1CGC0_PYTOL</name>
<organism evidence="2 3">
    <name type="scientific">Pythium oligandrum</name>
    <name type="common">Mycoparasitic fungus</name>
    <dbReference type="NCBI Taxonomy" id="41045"/>
    <lineage>
        <taxon>Eukaryota</taxon>
        <taxon>Sar</taxon>
        <taxon>Stramenopiles</taxon>
        <taxon>Oomycota</taxon>
        <taxon>Peronosporomycetes</taxon>
        <taxon>Pythiales</taxon>
        <taxon>Pythiaceae</taxon>
        <taxon>Pythium</taxon>
    </lineage>
</organism>
<evidence type="ECO:0000256" key="1">
    <source>
        <dbReference type="SAM" id="Coils"/>
    </source>
</evidence>
<dbReference type="AlphaFoldDB" id="A0A8K1CGC0"/>
<dbReference type="EMBL" id="SPLM01000074">
    <property type="protein sequence ID" value="TMW62225.1"/>
    <property type="molecule type" value="Genomic_DNA"/>
</dbReference>
<keyword evidence="1" id="KW-0175">Coiled coil</keyword>
<protein>
    <submittedName>
        <fullName evidence="2">Uncharacterized protein</fullName>
    </submittedName>
</protein>
<evidence type="ECO:0000313" key="2">
    <source>
        <dbReference type="EMBL" id="TMW62225.1"/>
    </source>
</evidence>
<evidence type="ECO:0000313" key="3">
    <source>
        <dbReference type="Proteomes" id="UP000794436"/>
    </source>
</evidence>
<proteinExistence type="predicted"/>
<keyword evidence="3" id="KW-1185">Reference proteome</keyword>
<accession>A0A8K1CGC0</accession>
<reference evidence="2" key="1">
    <citation type="submission" date="2019-03" db="EMBL/GenBank/DDBJ databases">
        <title>Long read genome sequence of the mycoparasitic Pythium oligandrum ATCC 38472 isolated from sugarbeet rhizosphere.</title>
        <authorList>
            <person name="Gaulin E."/>
        </authorList>
    </citation>
    <scope>NUCLEOTIDE SEQUENCE</scope>
    <source>
        <strain evidence="2">ATCC 38472_TT</strain>
    </source>
</reference>